<organism evidence="1 2">
    <name type="scientific">Bifidobacterium pullorum subsp. gallinarum</name>
    <dbReference type="NCBI Taxonomy" id="78344"/>
    <lineage>
        <taxon>Bacteria</taxon>
        <taxon>Bacillati</taxon>
        <taxon>Actinomycetota</taxon>
        <taxon>Actinomycetes</taxon>
        <taxon>Bifidobacteriales</taxon>
        <taxon>Bifidobacteriaceae</taxon>
        <taxon>Bifidobacterium</taxon>
    </lineage>
</organism>
<reference evidence="1 2" key="1">
    <citation type="submission" date="2019-01" db="EMBL/GenBank/DDBJ databases">
        <title>Complete genome sequence of Bifidobacterium gallinarum CACC 514.</title>
        <authorList>
            <person name="Jung M."/>
        </authorList>
    </citation>
    <scope>NUCLEOTIDE SEQUENCE [LARGE SCALE GENOMIC DNA]</scope>
    <source>
        <strain evidence="1 2">CACC 514</strain>
    </source>
</reference>
<sequence>MTDTVKTEVLPEVKPVSEKPRVERTGVVRKSKTAHAGRFSYKYASLADTIRVVNTEYGYDVQQTVQHVDQTDVVVTRYRESPEAEWTEWLAPVPVRAGAGGNNPMQAYGAALTYARRYSLQMALCMAADDTDGLEERKPQPVSEQTVQRINQLLQTMNVQNQQQAEHVYLAALAGHEINSSHDLTDIQAEQVIATLEKWRNQ</sequence>
<proteinExistence type="predicted"/>
<evidence type="ECO:0000313" key="2">
    <source>
        <dbReference type="Proteomes" id="UP000293589"/>
    </source>
</evidence>
<evidence type="ECO:0000313" key="1">
    <source>
        <dbReference type="EMBL" id="QAY33149.1"/>
    </source>
</evidence>
<protein>
    <recommendedName>
        <fullName evidence="3">ERF family protein</fullName>
    </recommendedName>
</protein>
<dbReference type="InterPro" id="IPR007499">
    <property type="entry name" value="ERF_bacteria_virus"/>
</dbReference>
<dbReference type="RefSeq" id="WP_129237670.1">
    <property type="nucleotide sequence ID" value="NZ_CP035464.1"/>
</dbReference>
<dbReference type="EMBL" id="CP035464">
    <property type="protein sequence ID" value="QAY33149.1"/>
    <property type="molecule type" value="Genomic_DNA"/>
</dbReference>
<dbReference type="KEGG" id="bgx:ESN35_06820"/>
<name>A0A4P6E4L1_9BIFI</name>
<gene>
    <name evidence="1" type="ORF">ESN35_06820</name>
</gene>
<dbReference type="AlphaFoldDB" id="A0A4P6E4L1"/>
<evidence type="ECO:0008006" key="3">
    <source>
        <dbReference type="Google" id="ProtNLM"/>
    </source>
</evidence>
<dbReference type="Pfam" id="PF04404">
    <property type="entry name" value="ERF"/>
    <property type="match status" value="1"/>
</dbReference>
<accession>A0A4P6E4L1</accession>
<dbReference type="Proteomes" id="UP000293589">
    <property type="component" value="Chromosome"/>
</dbReference>